<gene>
    <name evidence="5" type="ORF">CY34DRAFT_8237</name>
</gene>
<feature type="region of interest" description="Disordered" evidence="3">
    <location>
        <begin position="33"/>
        <end position="79"/>
    </location>
</feature>
<reference evidence="5 6" key="1">
    <citation type="submission" date="2014-04" db="EMBL/GenBank/DDBJ databases">
        <authorList>
            <consortium name="DOE Joint Genome Institute"/>
            <person name="Kuo A."/>
            <person name="Ruytinx J."/>
            <person name="Rineau F."/>
            <person name="Colpaert J."/>
            <person name="Kohler A."/>
            <person name="Nagy L.G."/>
            <person name="Floudas D."/>
            <person name="Copeland A."/>
            <person name="Barry K.W."/>
            <person name="Cichocki N."/>
            <person name="Veneault-Fourrey C."/>
            <person name="LaButti K."/>
            <person name="Lindquist E.A."/>
            <person name="Lipzen A."/>
            <person name="Lundell T."/>
            <person name="Morin E."/>
            <person name="Murat C."/>
            <person name="Sun H."/>
            <person name="Tunlid A."/>
            <person name="Henrissat B."/>
            <person name="Grigoriev I.V."/>
            <person name="Hibbett D.S."/>
            <person name="Martin F."/>
            <person name="Nordberg H.P."/>
            <person name="Cantor M.N."/>
            <person name="Hua S.X."/>
        </authorList>
    </citation>
    <scope>NUCLEOTIDE SEQUENCE [LARGE SCALE GENOMIC DNA]</scope>
    <source>
        <strain evidence="5 6">UH-Slu-Lm8-n1</strain>
    </source>
</reference>
<comment type="similarity">
    <text evidence="1">Belongs to the PA28 family.</text>
</comment>
<feature type="domain" description="Proteasome activator PA28 C-terminal" evidence="4">
    <location>
        <begin position="96"/>
        <end position="237"/>
    </location>
</feature>
<dbReference type="GO" id="GO:2000045">
    <property type="term" value="P:regulation of G1/S transition of mitotic cell cycle"/>
    <property type="evidence" value="ECO:0007669"/>
    <property type="project" value="TreeGrafter"/>
</dbReference>
<dbReference type="GO" id="GO:0008537">
    <property type="term" value="C:proteasome activator complex"/>
    <property type="evidence" value="ECO:0007669"/>
    <property type="project" value="InterPro"/>
</dbReference>
<evidence type="ECO:0000313" key="6">
    <source>
        <dbReference type="Proteomes" id="UP000054485"/>
    </source>
</evidence>
<dbReference type="InterPro" id="IPR009077">
    <property type="entry name" value="Proteasome_activ_PA28"/>
</dbReference>
<dbReference type="Pfam" id="PF02252">
    <property type="entry name" value="PA28_C"/>
    <property type="match status" value="1"/>
</dbReference>
<dbReference type="STRING" id="930992.A0A0D0C0F4"/>
<dbReference type="GO" id="GO:0005654">
    <property type="term" value="C:nucleoplasm"/>
    <property type="evidence" value="ECO:0007669"/>
    <property type="project" value="TreeGrafter"/>
</dbReference>
<protein>
    <recommendedName>
        <fullName evidence="4">Proteasome activator PA28 C-terminal domain-containing protein</fullName>
    </recommendedName>
</protein>
<evidence type="ECO:0000256" key="1">
    <source>
        <dbReference type="ARBA" id="ARBA00005883"/>
    </source>
</evidence>
<proteinExistence type="inferred from homology"/>
<accession>A0A0D0C0F4</accession>
<dbReference type="HOGENOM" id="CLU_062515_1_0_1"/>
<name>A0A0D0C0F4_9AGAM</name>
<organism evidence="5 6">
    <name type="scientific">Suillus luteus UH-Slu-Lm8-n1</name>
    <dbReference type="NCBI Taxonomy" id="930992"/>
    <lineage>
        <taxon>Eukaryota</taxon>
        <taxon>Fungi</taxon>
        <taxon>Dikarya</taxon>
        <taxon>Basidiomycota</taxon>
        <taxon>Agaricomycotina</taxon>
        <taxon>Agaricomycetes</taxon>
        <taxon>Agaricomycetidae</taxon>
        <taxon>Boletales</taxon>
        <taxon>Suillineae</taxon>
        <taxon>Suillaceae</taxon>
        <taxon>Suillus</taxon>
    </lineage>
</organism>
<dbReference type="OrthoDB" id="6591885at2759"/>
<sequence length="268" mass="30207">MSMSKEVAKSIEDFRAKVAETAEGIVFRVFPNKSTNAKDSPYQISQAAASTDTTIYPPPSSEANGPSSTKRKRNEDGSAAPAHLNETANARYPELVHANKLISKLHETVKSECAQLSDSCDKVKLWVNLTMPKYVLIEDGDNFGVQIQEEVLSELLRSQESAYNIRDAARQHHLARAKICSKLIKYPHIEDYTLSLKEHDEKQFFFTRQNLIDIRNVYAVLTDILHKNIAKASFPHHSVVLFAHAVFRFGHPRETMASGYIDAQMFLD</sequence>
<dbReference type="Gene3D" id="1.20.120.180">
    <property type="entry name" value="Proteasome activator pa28, C-terminal domain"/>
    <property type="match status" value="1"/>
</dbReference>
<dbReference type="FunFam" id="1.20.120.180:FF:000002">
    <property type="entry name" value="Proteasome activator complex subunit 1"/>
    <property type="match status" value="1"/>
</dbReference>
<evidence type="ECO:0000256" key="2">
    <source>
        <dbReference type="ARBA" id="ARBA00022942"/>
    </source>
</evidence>
<dbReference type="InterPro" id="IPR036997">
    <property type="entry name" value="PA28_C_sf"/>
</dbReference>
<evidence type="ECO:0000256" key="3">
    <source>
        <dbReference type="SAM" id="MobiDB-lite"/>
    </source>
</evidence>
<feature type="compositionally biased region" description="Polar residues" evidence="3">
    <location>
        <begin position="33"/>
        <end position="54"/>
    </location>
</feature>
<dbReference type="InterPro" id="IPR003186">
    <property type="entry name" value="PA28_C"/>
</dbReference>
<dbReference type="PANTHER" id="PTHR10660">
    <property type="entry name" value="PROTEASOME REGULATOR PA28"/>
    <property type="match status" value="1"/>
</dbReference>
<evidence type="ECO:0000259" key="4">
    <source>
        <dbReference type="Pfam" id="PF02252"/>
    </source>
</evidence>
<dbReference type="Proteomes" id="UP000054485">
    <property type="component" value="Unassembled WGS sequence"/>
</dbReference>
<dbReference type="AlphaFoldDB" id="A0A0D0C0F4"/>
<dbReference type="SUPFAM" id="SSF47216">
    <property type="entry name" value="Proteasome activator"/>
    <property type="match status" value="1"/>
</dbReference>
<dbReference type="GO" id="GO:0005737">
    <property type="term" value="C:cytoplasm"/>
    <property type="evidence" value="ECO:0007669"/>
    <property type="project" value="TreeGrafter"/>
</dbReference>
<dbReference type="GO" id="GO:0061136">
    <property type="term" value="P:regulation of proteasomal protein catabolic process"/>
    <property type="evidence" value="ECO:0007669"/>
    <property type="project" value="TreeGrafter"/>
</dbReference>
<dbReference type="InParanoid" id="A0A0D0C0F4"/>
<dbReference type="InterPro" id="IPR036252">
    <property type="entry name" value="Proteasome_activ_sf"/>
</dbReference>
<dbReference type="EMBL" id="KN835138">
    <property type="protein sequence ID" value="KIK48403.1"/>
    <property type="molecule type" value="Genomic_DNA"/>
</dbReference>
<keyword evidence="6" id="KW-1185">Reference proteome</keyword>
<dbReference type="PANTHER" id="PTHR10660:SF2">
    <property type="entry name" value="LD45860P"/>
    <property type="match status" value="1"/>
</dbReference>
<dbReference type="GO" id="GO:0061133">
    <property type="term" value="F:endopeptidase activator activity"/>
    <property type="evidence" value="ECO:0007669"/>
    <property type="project" value="TreeGrafter"/>
</dbReference>
<evidence type="ECO:0000313" key="5">
    <source>
        <dbReference type="EMBL" id="KIK48403.1"/>
    </source>
</evidence>
<reference evidence="6" key="2">
    <citation type="submission" date="2015-01" db="EMBL/GenBank/DDBJ databases">
        <title>Evolutionary Origins and Diversification of the Mycorrhizal Mutualists.</title>
        <authorList>
            <consortium name="DOE Joint Genome Institute"/>
            <consortium name="Mycorrhizal Genomics Consortium"/>
            <person name="Kohler A."/>
            <person name="Kuo A."/>
            <person name="Nagy L.G."/>
            <person name="Floudas D."/>
            <person name="Copeland A."/>
            <person name="Barry K.W."/>
            <person name="Cichocki N."/>
            <person name="Veneault-Fourrey C."/>
            <person name="LaButti K."/>
            <person name="Lindquist E.A."/>
            <person name="Lipzen A."/>
            <person name="Lundell T."/>
            <person name="Morin E."/>
            <person name="Murat C."/>
            <person name="Riley R."/>
            <person name="Ohm R."/>
            <person name="Sun H."/>
            <person name="Tunlid A."/>
            <person name="Henrissat B."/>
            <person name="Grigoriev I.V."/>
            <person name="Hibbett D.S."/>
            <person name="Martin F."/>
        </authorList>
    </citation>
    <scope>NUCLEOTIDE SEQUENCE [LARGE SCALE GENOMIC DNA]</scope>
    <source>
        <strain evidence="6">UH-Slu-Lm8-n1</strain>
    </source>
</reference>
<keyword evidence="2" id="KW-0647">Proteasome</keyword>